<name>A0ABP9AEX9_9SPHI</name>
<gene>
    <name evidence="1" type="ORF">GCM10023231_03960</name>
</gene>
<comment type="caution">
    <text evidence="1">The sequence shown here is derived from an EMBL/GenBank/DDBJ whole genome shotgun (WGS) entry which is preliminary data.</text>
</comment>
<dbReference type="Proteomes" id="UP001501411">
    <property type="component" value="Unassembled WGS sequence"/>
</dbReference>
<evidence type="ECO:0000313" key="2">
    <source>
        <dbReference type="Proteomes" id="UP001501411"/>
    </source>
</evidence>
<sequence length="847" mass="98192">MPLFLHTHIQELKIKVLEFAQINKIIAADCYKLALDISDKTQQTISQTTIKRVYGFAQARYAPSSFTLNVLSQYCGYESWTDFVDQIEMQKKQGIEHYYWNNIAQVAHNITRFTLQTNKRKSGLSYRYTIDRQPISQHIQQFLQSKATTCIISALSGMGKTIGITRWVDEQLAINHAEKRNDIFLFVTSSSLFFAAYFGFDSNKWLAQLLNFSPLHFAKFLTSYEKNAPGKLYIIIDDFNHNMTNNRTFSIIFKQMIDIVVHLSNYSWIKFIITMRPSTWQKYGNFIENNKEISKLWFTNFVGHGAINLPPFSTQEIQQLMDKVPTAPPSKTCDKVPYFSTISTPLYFQYYYQLKGSSIRMNIDQSADEYAIISIFLRKKILKGALASEKQLLLNQLSFFIDLSTELPIINKKQVYPIIKENHPIYDELLHDGLIYEHQEGKGTRATYQIRFKSLVIAAYFIAQSTFELYENKAEKPLIDWLTHNNYPEKVKIALLKWFILFSLECGDLTVFNYIQGVAFITPYQASLISYTCNNLDYVMQTDPSITSVLNQSLASSGFIDIALDHLLTEPAYQQALKKLLQYPISVQQKILLHTSFAFSALLCLNDQEALKHIEALKAIPYPFYANFPLNPLLIMENIYHYYRYHVLKDEAFDEIQLFCANPERGAKCLHNQLIYTLGYIILKLKATKTIETNYLQIIYRHNLRGAQKIMPNFKASILLAMAEKYLITGQKDVAILIRNKVQQLYSTHIVNSIQRGLLDMELLRRAGKDYLHLAGQLILMAKKYNLKYFEAKIRIYLIHTLHPQVHRDLIHEQQKAIQTLFAYSDYQLESFYNLLKATLISSSTVS</sequence>
<accession>A0ABP9AEX9</accession>
<evidence type="ECO:0008006" key="3">
    <source>
        <dbReference type="Google" id="ProtNLM"/>
    </source>
</evidence>
<keyword evidence="2" id="KW-1185">Reference proteome</keyword>
<protein>
    <recommendedName>
        <fullName evidence="3">NACHT domain-containing protein</fullName>
    </recommendedName>
</protein>
<dbReference type="EMBL" id="BAABIQ010000003">
    <property type="protein sequence ID" value="GAA4780214.1"/>
    <property type="molecule type" value="Genomic_DNA"/>
</dbReference>
<organism evidence="1 2">
    <name type="scientific">Olivibacter ginsenosidimutans</name>
    <dbReference type="NCBI Taxonomy" id="1176537"/>
    <lineage>
        <taxon>Bacteria</taxon>
        <taxon>Pseudomonadati</taxon>
        <taxon>Bacteroidota</taxon>
        <taxon>Sphingobacteriia</taxon>
        <taxon>Sphingobacteriales</taxon>
        <taxon>Sphingobacteriaceae</taxon>
        <taxon>Olivibacter</taxon>
    </lineage>
</organism>
<reference evidence="2" key="1">
    <citation type="journal article" date="2019" name="Int. J. Syst. Evol. Microbiol.">
        <title>The Global Catalogue of Microorganisms (GCM) 10K type strain sequencing project: providing services to taxonomists for standard genome sequencing and annotation.</title>
        <authorList>
            <consortium name="The Broad Institute Genomics Platform"/>
            <consortium name="The Broad Institute Genome Sequencing Center for Infectious Disease"/>
            <person name="Wu L."/>
            <person name="Ma J."/>
        </authorList>
    </citation>
    <scope>NUCLEOTIDE SEQUENCE [LARGE SCALE GENOMIC DNA]</scope>
    <source>
        <strain evidence="2">JCM 18200</strain>
    </source>
</reference>
<dbReference type="RefSeq" id="WP_345230014.1">
    <property type="nucleotide sequence ID" value="NZ_BAABIQ010000003.1"/>
</dbReference>
<proteinExistence type="predicted"/>
<evidence type="ECO:0000313" key="1">
    <source>
        <dbReference type="EMBL" id="GAA4780214.1"/>
    </source>
</evidence>